<accession>A0A4Y2QZU8</accession>
<organism evidence="1 3">
    <name type="scientific">Araneus ventricosus</name>
    <name type="common">Orbweaver spider</name>
    <name type="synonym">Epeira ventricosa</name>
    <dbReference type="NCBI Taxonomy" id="182803"/>
    <lineage>
        <taxon>Eukaryota</taxon>
        <taxon>Metazoa</taxon>
        <taxon>Ecdysozoa</taxon>
        <taxon>Arthropoda</taxon>
        <taxon>Chelicerata</taxon>
        <taxon>Arachnida</taxon>
        <taxon>Araneae</taxon>
        <taxon>Araneomorphae</taxon>
        <taxon>Entelegynae</taxon>
        <taxon>Araneoidea</taxon>
        <taxon>Araneidae</taxon>
        <taxon>Araneus</taxon>
    </lineage>
</organism>
<evidence type="ECO:0000313" key="2">
    <source>
        <dbReference type="EMBL" id="GBN68919.1"/>
    </source>
</evidence>
<dbReference type="AlphaFoldDB" id="A0A4Y2QZU8"/>
<comment type="caution">
    <text evidence="1">The sequence shown here is derived from an EMBL/GenBank/DDBJ whole genome shotgun (WGS) entry which is preliminary data.</text>
</comment>
<dbReference type="EMBL" id="BGPR01141669">
    <property type="protein sequence ID" value="GBN68919.1"/>
    <property type="molecule type" value="Genomic_DNA"/>
</dbReference>
<proteinExistence type="predicted"/>
<name>A0A4Y2QZU8_ARAVE</name>
<evidence type="ECO:0000313" key="1">
    <source>
        <dbReference type="EMBL" id="GBN68625.1"/>
    </source>
</evidence>
<keyword evidence="3" id="KW-1185">Reference proteome</keyword>
<evidence type="ECO:0000313" key="3">
    <source>
        <dbReference type="Proteomes" id="UP000499080"/>
    </source>
</evidence>
<reference evidence="1 3" key="1">
    <citation type="journal article" date="2019" name="Sci. Rep.">
        <title>Orb-weaving spider Araneus ventricosus genome elucidates the spidroin gene catalogue.</title>
        <authorList>
            <person name="Kono N."/>
            <person name="Nakamura H."/>
            <person name="Ohtoshi R."/>
            <person name="Moran D.A.P."/>
            <person name="Shinohara A."/>
            <person name="Yoshida Y."/>
            <person name="Fujiwara M."/>
            <person name="Mori M."/>
            <person name="Tomita M."/>
            <person name="Arakawa K."/>
        </authorList>
    </citation>
    <scope>NUCLEOTIDE SEQUENCE [LARGE SCALE GENOMIC DNA]</scope>
</reference>
<sequence>MWKLDIFGATWMDPPNIHPFPITPHHLEWVLLDRECGNQAGSQYMGSRL</sequence>
<gene>
    <name evidence="2" type="ORF">AVEN_17436_1</name>
    <name evidence="1" type="ORF">AVEN_235217_1</name>
</gene>
<protein>
    <submittedName>
        <fullName evidence="1">Uncharacterized protein</fullName>
    </submittedName>
</protein>
<dbReference type="Proteomes" id="UP000499080">
    <property type="component" value="Unassembled WGS sequence"/>
</dbReference>
<dbReference type="EMBL" id="BGPR01141507">
    <property type="protein sequence ID" value="GBN68625.1"/>
    <property type="molecule type" value="Genomic_DNA"/>
</dbReference>
<feature type="non-terminal residue" evidence="1">
    <location>
        <position position="49"/>
    </location>
</feature>